<protein>
    <submittedName>
        <fullName evidence="2">Alkaline shock response membrane anchor protein AmaP</fullName>
    </submittedName>
</protein>
<accession>A0A2U1TA22</accession>
<dbReference type="Proteomes" id="UP000244989">
    <property type="component" value="Unassembled WGS sequence"/>
</dbReference>
<dbReference type="NCBIfam" id="NF033218">
    <property type="entry name" value="anchor_AmaP"/>
    <property type="match status" value="1"/>
</dbReference>
<evidence type="ECO:0000256" key="1">
    <source>
        <dbReference type="SAM" id="Phobius"/>
    </source>
</evidence>
<dbReference type="KEGG" id="cyz:C3B44_01695"/>
<proteinExistence type="predicted"/>
<feature type="transmembrane region" description="Helical" evidence="1">
    <location>
        <begin position="12"/>
        <end position="32"/>
    </location>
</feature>
<dbReference type="EMBL" id="QEEZ01000001">
    <property type="protein sequence ID" value="PWC02748.1"/>
    <property type="molecule type" value="Genomic_DNA"/>
</dbReference>
<evidence type="ECO:0000313" key="3">
    <source>
        <dbReference type="Proteomes" id="UP000244989"/>
    </source>
</evidence>
<dbReference type="RefSeq" id="WP_108430831.1">
    <property type="nucleotide sequence ID" value="NZ_CP026947.1"/>
</dbReference>
<gene>
    <name evidence="2" type="primary">amaP</name>
    <name evidence="2" type="ORF">DF222_00425</name>
</gene>
<keyword evidence="1" id="KW-1133">Transmembrane helix</keyword>
<comment type="caution">
    <text evidence="2">The sequence shown here is derived from an EMBL/GenBank/DDBJ whole genome shotgun (WGS) entry which is preliminary data.</text>
</comment>
<name>A0A2U1TA22_9CORY</name>
<dbReference type="AlphaFoldDB" id="A0A2U1TA22"/>
<organism evidence="2 3">
    <name type="scientific">Corynebacterium yudongzhengii</name>
    <dbReference type="NCBI Taxonomy" id="2080740"/>
    <lineage>
        <taxon>Bacteria</taxon>
        <taxon>Bacillati</taxon>
        <taxon>Actinomycetota</taxon>
        <taxon>Actinomycetes</taxon>
        <taxon>Mycobacteriales</taxon>
        <taxon>Corynebacteriaceae</taxon>
        <taxon>Corynebacterium</taxon>
    </lineage>
</organism>
<dbReference type="OrthoDB" id="4427298at2"/>
<reference evidence="3" key="1">
    <citation type="submission" date="2018-04" db="EMBL/GenBank/DDBJ databases">
        <authorList>
            <person name="Liu S."/>
            <person name="Wang Z."/>
            <person name="Li J."/>
        </authorList>
    </citation>
    <scope>NUCLEOTIDE SEQUENCE [LARGE SCALE GENOMIC DNA]</scope>
    <source>
        <strain evidence="3">2189</strain>
    </source>
</reference>
<keyword evidence="1" id="KW-0812">Transmembrane</keyword>
<keyword evidence="1" id="KW-0472">Membrane</keyword>
<sequence length="186" mass="20718">MSRALAGFDRVIIGLLGVIALVLGLWAALFAFDVDIAHQIGSWYDEQVLQSFLESNIYPVVVIILAVVLILFGLWWLIANLRRNSFNRMTAGSGRSQGKVTVSTNRVAKATAEHLRELRDVTQVQTQTRLDRGRPTIGWTITAKPTVNLPRLLDDLDEANDDVRAALPGFDVDTRFLLNFTPVETD</sequence>
<evidence type="ECO:0000313" key="2">
    <source>
        <dbReference type="EMBL" id="PWC02748.1"/>
    </source>
</evidence>
<keyword evidence="3" id="KW-1185">Reference proteome</keyword>
<feature type="transmembrane region" description="Helical" evidence="1">
    <location>
        <begin position="57"/>
        <end position="79"/>
    </location>
</feature>